<reference evidence="1 2" key="1">
    <citation type="journal article" date="2014" name="Arch. Virol.">
        <title>Complete genome sequence of Tunisvirus, a new member of the proposed family Marseilleviridae.</title>
        <authorList>
            <person name="Aherfi S."/>
            <person name="Boughalmi M."/>
            <person name="Pagnier I."/>
            <person name="Fournous G."/>
            <person name="La Scola B."/>
            <person name="Raoult D."/>
            <person name="Colson P."/>
        </authorList>
    </citation>
    <scope>NUCLEOTIDE SEQUENCE [LARGE SCALE GENOMIC DNA]</scope>
    <source>
        <strain evidence="1 2">U484</strain>
    </source>
</reference>
<evidence type="ECO:0000313" key="1">
    <source>
        <dbReference type="EMBL" id="AHC55095.1"/>
    </source>
</evidence>
<dbReference type="Proteomes" id="UP000232615">
    <property type="component" value="Segment"/>
</dbReference>
<evidence type="ECO:0000313" key="2">
    <source>
        <dbReference type="Proteomes" id="UP000232615"/>
    </source>
</evidence>
<protein>
    <submittedName>
        <fullName evidence="1">Uncharacterized protein</fullName>
    </submittedName>
</protein>
<organism evidence="1 2">
    <name type="scientific">Tunisvirus fontaine2</name>
    <dbReference type="NCBI Taxonomy" id="1421067"/>
    <lineage>
        <taxon>Viruses</taxon>
        <taxon>Varidnaviria</taxon>
        <taxon>Bamfordvirae</taxon>
        <taxon>Nucleocytoviricota</taxon>
        <taxon>Megaviricetes</taxon>
        <taxon>Pimascovirales</taxon>
        <taxon>Pimascovirales incertae sedis</taxon>
        <taxon>Marseilleviridae</taxon>
        <taxon>Losannavirus</taxon>
        <taxon>Losannavirus tunisense</taxon>
    </lineage>
</organism>
<proteinExistence type="predicted"/>
<accession>V9SEF3</accession>
<keyword evidence="2" id="KW-1185">Reference proteome</keyword>
<dbReference type="EMBL" id="KF483846">
    <property type="protein sequence ID" value="AHC55095.1"/>
    <property type="molecule type" value="Genomic_DNA"/>
</dbReference>
<sequence>MSLATKCFERYMTAATIAAIPIGLSNGFKYEGERNLKQFCFLVVRTTAESAVFPYTAYKWMTSDTS</sequence>
<name>V9SEF3_9VIRU</name>
<gene>
    <name evidence="1" type="ORF">TNS_ORF377</name>
</gene>